<evidence type="ECO:0008006" key="3">
    <source>
        <dbReference type="Google" id="ProtNLM"/>
    </source>
</evidence>
<comment type="caution">
    <text evidence="2">The sequence shown here is derived from an EMBL/GenBank/DDBJ whole genome shotgun (WGS) entry which is preliminary data.</text>
</comment>
<protein>
    <recommendedName>
        <fullName evidence="3">Glycosyl transferase family 1 domain-containing protein</fullName>
    </recommendedName>
</protein>
<dbReference type="GO" id="GO:0016757">
    <property type="term" value="F:glycosyltransferase activity"/>
    <property type="evidence" value="ECO:0007669"/>
    <property type="project" value="TreeGrafter"/>
</dbReference>
<dbReference type="EMBL" id="VSSQ01040934">
    <property type="protein sequence ID" value="MPM94267.1"/>
    <property type="molecule type" value="Genomic_DNA"/>
</dbReference>
<gene>
    <name evidence="2" type="ORF">SDC9_141413</name>
</gene>
<keyword evidence="1" id="KW-0808">Transferase</keyword>
<dbReference type="AlphaFoldDB" id="A0A645DY09"/>
<dbReference type="SUPFAM" id="SSF53756">
    <property type="entry name" value="UDP-Glycosyltransferase/glycogen phosphorylase"/>
    <property type="match status" value="1"/>
</dbReference>
<evidence type="ECO:0000256" key="1">
    <source>
        <dbReference type="ARBA" id="ARBA00022679"/>
    </source>
</evidence>
<organism evidence="2">
    <name type="scientific">bioreactor metagenome</name>
    <dbReference type="NCBI Taxonomy" id="1076179"/>
    <lineage>
        <taxon>unclassified sequences</taxon>
        <taxon>metagenomes</taxon>
        <taxon>ecological metagenomes</taxon>
    </lineage>
</organism>
<dbReference type="GO" id="GO:0009103">
    <property type="term" value="P:lipopolysaccharide biosynthetic process"/>
    <property type="evidence" value="ECO:0007669"/>
    <property type="project" value="TreeGrafter"/>
</dbReference>
<evidence type="ECO:0000313" key="2">
    <source>
        <dbReference type="EMBL" id="MPM94267.1"/>
    </source>
</evidence>
<dbReference type="Pfam" id="PF13692">
    <property type="entry name" value="Glyco_trans_1_4"/>
    <property type="match status" value="1"/>
</dbReference>
<accession>A0A645DY09</accession>
<dbReference type="PANTHER" id="PTHR46401:SF2">
    <property type="entry name" value="GLYCOSYLTRANSFERASE WBBK-RELATED"/>
    <property type="match status" value="1"/>
</dbReference>
<dbReference type="Gene3D" id="3.40.50.2000">
    <property type="entry name" value="Glycogen Phosphorylase B"/>
    <property type="match status" value="1"/>
</dbReference>
<dbReference type="PANTHER" id="PTHR46401">
    <property type="entry name" value="GLYCOSYLTRANSFERASE WBBK-RELATED"/>
    <property type="match status" value="1"/>
</dbReference>
<sequence>MNEWKQILSAAGLNNVILTGYVANSQLPLYQAAADILLMPYQRKVAGHSGGDIAQVTSPMKLFEYLASGRAILTADLPVLREVLSESNAAFYAPDDLDAFFSQFDQLVRDPSLRQLLADAARQEARRYAWKERMQSILNKFSIINGAKK</sequence>
<name>A0A645DY09_9ZZZZ</name>
<reference evidence="2" key="1">
    <citation type="submission" date="2019-08" db="EMBL/GenBank/DDBJ databases">
        <authorList>
            <person name="Kucharzyk K."/>
            <person name="Murdoch R.W."/>
            <person name="Higgins S."/>
            <person name="Loffler F."/>
        </authorList>
    </citation>
    <scope>NUCLEOTIDE SEQUENCE</scope>
</reference>
<proteinExistence type="predicted"/>